<reference evidence="3 4" key="1">
    <citation type="submission" date="2013-11" db="EMBL/GenBank/DDBJ databases">
        <title>Genome sequencing of Stegodyphus mimosarum.</title>
        <authorList>
            <person name="Bechsgaard J."/>
        </authorList>
    </citation>
    <scope>NUCLEOTIDE SEQUENCE [LARGE SCALE GENOMIC DNA]</scope>
</reference>
<sequence>MADLKDVNENANESNINCETVYHSIVESVTDNEDTGKVLACDNEFKVLNFNDQSCNSPFSEQINSIHSTSLQTVRCQDESLHVISNLPNTNSEETCVKSFHSCCNENTQLSNGQSSVNSNDVSAKLKTDSESANNLSYSELVISTYSDEESSPEKDVKEDFNLESGDLVPYVPRCELKMLEGKNSDLQREISELKMKLNSQEIAFKKYESEIRAEFLGNIEKLSKECNTLRKEKEAIVIRYANSEKEVLKEKKIQQDLEKKLKDVNKERETLLLKIKNLGIENSKLVTSIENKMIEIAKFQKQNEKLNADISSRDTKIKWLQNKLKNVSSTHEETQVKLEHTVQRLNEMREEAEQVRKDCQEMIKCYQEAEEIKSVKLDSQLKQKLSELEVQKQEKSDQEQVYQLLRHELEALKKKQRMTMEENNSLTLKIQCLEKERLEYEQTLSKLKDSQNLLKQEVVDLTARLAEMESLRIKLER</sequence>
<feature type="region of interest" description="Disordered" evidence="2">
    <location>
        <begin position="110"/>
        <end position="129"/>
    </location>
</feature>
<keyword evidence="4" id="KW-1185">Reference proteome</keyword>
<dbReference type="GO" id="GO:0005802">
    <property type="term" value="C:trans-Golgi network"/>
    <property type="evidence" value="ECO:0007669"/>
    <property type="project" value="TreeGrafter"/>
</dbReference>
<dbReference type="STRING" id="407821.A0A087THS0"/>
<evidence type="ECO:0000313" key="3">
    <source>
        <dbReference type="EMBL" id="KFM64659.1"/>
    </source>
</evidence>
<dbReference type="Proteomes" id="UP000054359">
    <property type="component" value="Unassembled WGS sequence"/>
</dbReference>
<feature type="compositionally biased region" description="Polar residues" evidence="2">
    <location>
        <begin position="110"/>
        <end position="122"/>
    </location>
</feature>
<evidence type="ECO:0000256" key="1">
    <source>
        <dbReference type="SAM" id="Coils"/>
    </source>
</evidence>
<dbReference type="PANTHER" id="PTHR18911:SF5">
    <property type="entry name" value="COILED-COIL DOMAIN-CONTAINING PROTEIN 186"/>
    <property type="match status" value="1"/>
</dbReference>
<evidence type="ECO:0008006" key="5">
    <source>
        <dbReference type="Google" id="ProtNLM"/>
    </source>
</evidence>
<dbReference type="GO" id="GO:0031267">
    <property type="term" value="F:small GTPase binding"/>
    <property type="evidence" value="ECO:0007669"/>
    <property type="project" value="TreeGrafter"/>
</dbReference>
<evidence type="ECO:0000256" key="2">
    <source>
        <dbReference type="SAM" id="MobiDB-lite"/>
    </source>
</evidence>
<feature type="non-terminal residue" evidence="3">
    <location>
        <position position="478"/>
    </location>
</feature>
<dbReference type="EMBL" id="KK115279">
    <property type="protein sequence ID" value="KFM64659.1"/>
    <property type="molecule type" value="Genomic_DNA"/>
</dbReference>
<proteinExistence type="predicted"/>
<dbReference type="PANTHER" id="PTHR18911">
    <property type="entry name" value="CTCL TUMOR ANTIGEN HD-CL-01"/>
    <property type="match status" value="1"/>
</dbReference>
<keyword evidence="1" id="KW-0175">Coiled coil</keyword>
<protein>
    <recommendedName>
        <fullName evidence="5">Coiled-coil domain-containing protein 186</fullName>
    </recommendedName>
</protein>
<organism evidence="3 4">
    <name type="scientific">Stegodyphus mimosarum</name>
    <name type="common">African social velvet spider</name>
    <dbReference type="NCBI Taxonomy" id="407821"/>
    <lineage>
        <taxon>Eukaryota</taxon>
        <taxon>Metazoa</taxon>
        <taxon>Ecdysozoa</taxon>
        <taxon>Arthropoda</taxon>
        <taxon>Chelicerata</taxon>
        <taxon>Arachnida</taxon>
        <taxon>Araneae</taxon>
        <taxon>Araneomorphae</taxon>
        <taxon>Entelegynae</taxon>
        <taxon>Eresoidea</taxon>
        <taxon>Eresidae</taxon>
        <taxon>Stegodyphus</taxon>
    </lineage>
</organism>
<dbReference type="InterPro" id="IPR038830">
    <property type="entry name" value="CCDC186"/>
</dbReference>
<accession>A0A087THS0</accession>
<dbReference type="AlphaFoldDB" id="A0A087THS0"/>
<dbReference type="OrthoDB" id="5583482at2759"/>
<name>A0A087THS0_STEMI</name>
<feature type="coiled-coil region" evidence="1">
    <location>
        <begin position="177"/>
        <end position="472"/>
    </location>
</feature>
<evidence type="ECO:0000313" key="4">
    <source>
        <dbReference type="Proteomes" id="UP000054359"/>
    </source>
</evidence>
<gene>
    <name evidence="3" type="ORF">X975_11699</name>
</gene>
<dbReference type="GO" id="GO:0099518">
    <property type="term" value="P:vesicle cytoskeletal trafficking"/>
    <property type="evidence" value="ECO:0007669"/>
    <property type="project" value="TreeGrafter"/>
</dbReference>